<dbReference type="GO" id="GO:0005524">
    <property type="term" value="F:ATP binding"/>
    <property type="evidence" value="ECO:0007669"/>
    <property type="project" value="UniProtKB-KW"/>
</dbReference>
<name>A0AAN9BPY0_9CAEN</name>
<dbReference type="PANTHER" id="PTHR10656:SF42">
    <property type="entry name" value="CYCLIC GMP-AMP SYNTHASE-LIKE PROTEIN-RELATED"/>
    <property type="match status" value="1"/>
</dbReference>
<dbReference type="GO" id="GO:0046872">
    <property type="term" value="F:metal ion binding"/>
    <property type="evidence" value="ECO:0007669"/>
    <property type="project" value="UniProtKB-KW"/>
</dbReference>
<comment type="caution">
    <text evidence="12">The sequence shown here is derived from an EMBL/GenBank/DDBJ whole genome shotgun (WGS) entry which is preliminary data.</text>
</comment>
<evidence type="ECO:0000259" key="10">
    <source>
        <dbReference type="Pfam" id="PF03281"/>
    </source>
</evidence>
<accession>A0AAN9BPY0</accession>
<comment type="cofactor">
    <cofactor evidence="1">
        <name>Mg(2+)</name>
        <dbReference type="ChEBI" id="CHEBI:18420"/>
    </cofactor>
</comment>
<evidence type="ECO:0000256" key="7">
    <source>
        <dbReference type="ARBA" id="ARBA00022840"/>
    </source>
</evidence>
<proteinExistence type="inferred from homology"/>
<evidence type="ECO:0000256" key="4">
    <source>
        <dbReference type="ARBA" id="ARBA00022695"/>
    </source>
</evidence>
<dbReference type="Pfam" id="PF03281">
    <property type="entry name" value="Mab-21"/>
    <property type="match status" value="1"/>
</dbReference>
<keyword evidence="3" id="KW-0808">Transferase</keyword>
<evidence type="ECO:0000256" key="3">
    <source>
        <dbReference type="ARBA" id="ARBA00022679"/>
    </source>
</evidence>
<dbReference type="Proteomes" id="UP001374579">
    <property type="component" value="Unassembled WGS sequence"/>
</dbReference>
<evidence type="ECO:0000313" key="13">
    <source>
        <dbReference type="Proteomes" id="UP001374579"/>
    </source>
</evidence>
<feature type="compositionally biased region" description="Basic and acidic residues" evidence="9">
    <location>
        <begin position="194"/>
        <end position="204"/>
    </location>
</feature>
<feature type="region of interest" description="Disordered" evidence="9">
    <location>
        <begin position="100"/>
        <end position="165"/>
    </location>
</feature>
<evidence type="ECO:0000256" key="2">
    <source>
        <dbReference type="ARBA" id="ARBA00008307"/>
    </source>
</evidence>
<evidence type="ECO:0000259" key="11">
    <source>
        <dbReference type="Pfam" id="PF20266"/>
    </source>
</evidence>
<feature type="compositionally biased region" description="Basic and acidic residues" evidence="9">
    <location>
        <begin position="220"/>
        <end position="232"/>
    </location>
</feature>
<evidence type="ECO:0000256" key="8">
    <source>
        <dbReference type="ARBA" id="ARBA00022842"/>
    </source>
</evidence>
<feature type="compositionally biased region" description="Basic and acidic residues" evidence="9">
    <location>
        <begin position="574"/>
        <end position="583"/>
    </location>
</feature>
<evidence type="ECO:0000256" key="9">
    <source>
        <dbReference type="SAM" id="MobiDB-lite"/>
    </source>
</evidence>
<feature type="region of interest" description="Disordered" evidence="9">
    <location>
        <begin position="192"/>
        <end position="232"/>
    </location>
</feature>
<reference evidence="12 13" key="1">
    <citation type="submission" date="2024-02" db="EMBL/GenBank/DDBJ databases">
        <title>Chromosome-scale genome assembly of the rough periwinkle Littorina saxatilis.</title>
        <authorList>
            <person name="De Jode A."/>
            <person name="Faria R."/>
            <person name="Formenti G."/>
            <person name="Sims Y."/>
            <person name="Smith T.P."/>
            <person name="Tracey A."/>
            <person name="Wood J.M.D."/>
            <person name="Zagrodzka Z.B."/>
            <person name="Johannesson K."/>
            <person name="Butlin R.K."/>
            <person name="Leder E.H."/>
        </authorList>
    </citation>
    <scope>NUCLEOTIDE SEQUENCE [LARGE SCALE GENOMIC DNA]</scope>
    <source>
        <strain evidence="12">Snail1</strain>
        <tissue evidence="12">Muscle</tissue>
    </source>
</reference>
<sequence>MTSSFSENLNVARTNLSLQTSMSDKKKVQCPRCSRCFTPAGLPRHKCVDSNPTSAEALKDKASDTDVATKSDNVPEKTKEPCPKCGKLFTRLASHLYRCKGPESTSQTSDNAAAKKDEKTDCQNQTTDTGAANGKERRGKENPERPASKSQANNAGKADDDKPRQTCPTCGDSFLKLSSHSRWCKGLMSEVEATDSKPVKEKASGKNPTVSKTKRPAAGNEEKTVKQEEHLCSPKTKLLAQPPTSCIARDNVKRDFRSQSAQDDFGYKAIIDTVSLEEEALESVMKPLKLEPAAKPYTEAKKFFKAEVKLEKHEKDVARYVFNPFREKVTKHLEEATGWKWKCFNSGSSYDGTKVTRADEVDCMFTPALRQGWLNVTYEGAPPGFCYIELNRSTRSPRGSEEFQQLKDLCSGDRLSSTKFREKVWKAFEKAVQDKRLVKKDPDAKPGSPSYAVLLKTTETKLKTVSVDLVPALHFKGLPPKADYNLKKLAAEDAEFIRKGGFDVVPKECHKEGYEDVRDLLWRLSFSRAEKRLTLNADKRNKRTTSASAASDDENDNNDSDEDDDDDDNDDGDDIQKDADSKSPAKIAPRTCKKYVLRLLKRLLEIIKGFENSRTPYSPDPKMKEVQKAAEHLRKKGGRNVTIEKFTTFQVRTLLWTQMYIVDPEKWAWELSRTRMILALTELKKMVSGQKHVPHFFIPDLDIMEEVPLEEREFLYIMFHITKDIF</sequence>
<dbReference type="EMBL" id="JBAMIC010000003">
    <property type="protein sequence ID" value="KAK7109014.1"/>
    <property type="molecule type" value="Genomic_DNA"/>
</dbReference>
<dbReference type="Gene3D" id="1.10.1410.40">
    <property type="match status" value="1"/>
</dbReference>
<dbReference type="InterPro" id="IPR024810">
    <property type="entry name" value="MAB21L/cGLR"/>
</dbReference>
<dbReference type="Pfam" id="PF20266">
    <property type="entry name" value="Mab-21_C"/>
    <property type="match status" value="1"/>
</dbReference>
<keyword evidence="13" id="KW-1185">Reference proteome</keyword>
<evidence type="ECO:0000313" key="12">
    <source>
        <dbReference type="EMBL" id="KAK7109014.1"/>
    </source>
</evidence>
<dbReference type="InterPro" id="IPR046906">
    <property type="entry name" value="Mab-21_HhH/H2TH-like"/>
</dbReference>
<feature type="compositionally biased region" description="Basic and acidic residues" evidence="9">
    <location>
        <begin position="134"/>
        <end position="147"/>
    </location>
</feature>
<dbReference type="AlphaFoldDB" id="A0AAN9BPY0"/>
<feature type="domain" description="Mab-21-like nucleotidyltransferase" evidence="10">
    <location>
        <begin position="350"/>
        <end position="533"/>
    </location>
</feature>
<gene>
    <name evidence="12" type="ORF">V1264_013132</name>
</gene>
<keyword evidence="5" id="KW-0479">Metal-binding</keyword>
<dbReference type="PANTHER" id="PTHR10656">
    <property type="entry name" value="CELL FATE DETERMINING PROTEIN MAB21-RELATED"/>
    <property type="match status" value="1"/>
</dbReference>
<evidence type="ECO:0000256" key="5">
    <source>
        <dbReference type="ARBA" id="ARBA00022723"/>
    </source>
</evidence>
<organism evidence="12 13">
    <name type="scientific">Littorina saxatilis</name>
    <dbReference type="NCBI Taxonomy" id="31220"/>
    <lineage>
        <taxon>Eukaryota</taxon>
        <taxon>Metazoa</taxon>
        <taxon>Spiralia</taxon>
        <taxon>Lophotrochozoa</taxon>
        <taxon>Mollusca</taxon>
        <taxon>Gastropoda</taxon>
        <taxon>Caenogastropoda</taxon>
        <taxon>Littorinimorpha</taxon>
        <taxon>Littorinoidea</taxon>
        <taxon>Littorinidae</taxon>
        <taxon>Littorina</taxon>
    </lineage>
</organism>
<keyword evidence="4" id="KW-0548">Nucleotidyltransferase</keyword>
<dbReference type="InterPro" id="IPR046903">
    <property type="entry name" value="Mab-21-like_nuc_Trfase"/>
</dbReference>
<dbReference type="GO" id="GO:0016779">
    <property type="term" value="F:nucleotidyltransferase activity"/>
    <property type="evidence" value="ECO:0007669"/>
    <property type="project" value="UniProtKB-KW"/>
</dbReference>
<dbReference type="Gene3D" id="3.30.460.90">
    <property type="match status" value="1"/>
</dbReference>
<dbReference type="SMART" id="SM01265">
    <property type="entry name" value="Mab-21"/>
    <property type="match status" value="1"/>
</dbReference>
<keyword evidence="6" id="KW-0547">Nucleotide-binding</keyword>
<feature type="region of interest" description="Disordered" evidence="9">
    <location>
        <begin position="58"/>
        <end position="80"/>
    </location>
</feature>
<keyword evidence="7" id="KW-0067">ATP-binding</keyword>
<feature type="domain" description="Mab-21-like HhH/H2TH-like" evidence="11">
    <location>
        <begin position="628"/>
        <end position="715"/>
    </location>
</feature>
<evidence type="ECO:0000256" key="1">
    <source>
        <dbReference type="ARBA" id="ARBA00001946"/>
    </source>
</evidence>
<feature type="region of interest" description="Disordered" evidence="9">
    <location>
        <begin position="540"/>
        <end position="585"/>
    </location>
</feature>
<evidence type="ECO:0000256" key="6">
    <source>
        <dbReference type="ARBA" id="ARBA00022741"/>
    </source>
</evidence>
<keyword evidence="8" id="KW-0460">Magnesium</keyword>
<protein>
    <submittedName>
        <fullName evidence="12">Uncharacterized protein</fullName>
    </submittedName>
</protein>
<comment type="similarity">
    <text evidence="2">Belongs to the mab-21 family.</text>
</comment>
<feature type="compositionally biased region" description="Acidic residues" evidence="9">
    <location>
        <begin position="551"/>
        <end position="573"/>
    </location>
</feature>